<evidence type="ECO:0000313" key="1">
    <source>
        <dbReference type="EMBL" id="GKV45886.1"/>
    </source>
</evidence>
<dbReference type="AlphaFoldDB" id="A0AAV5M7X7"/>
<reference evidence="1 2" key="1">
    <citation type="journal article" date="2021" name="Commun. Biol.">
        <title>The genome of Shorea leprosula (Dipterocarpaceae) highlights the ecological relevance of drought in aseasonal tropical rainforests.</title>
        <authorList>
            <person name="Ng K.K.S."/>
            <person name="Kobayashi M.J."/>
            <person name="Fawcett J.A."/>
            <person name="Hatakeyama M."/>
            <person name="Paape T."/>
            <person name="Ng C.H."/>
            <person name="Ang C.C."/>
            <person name="Tnah L.H."/>
            <person name="Lee C.T."/>
            <person name="Nishiyama T."/>
            <person name="Sese J."/>
            <person name="O'Brien M.J."/>
            <person name="Copetti D."/>
            <person name="Mohd Noor M.I."/>
            <person name="Ong R.C."/>
            <person name="Putra M."/>
            <person name="Sireger I.Z."/>
            <person name="Indrioko S."/>
            <person name="Kosugi Y."/>
            <person name="Izuno A."/>
            <person name="Isagi Y."/>
            <person name="Lee S.L."/>
            <person name="Shimizu K.K."/>
        </authorList>
    </citation>
    <scope>NUCLEOTIDE SEQUENCE [LARGE SCALE GENOMIC DNA]</scope>
    <source>
        <strain evidence="1">214</strain>
    </source>
</reference>
<dbReference type="EMBL" id="BPVZ01000199">
    <property type="protein sequence ID" value="GKV45886.1"/>
    <property type="molecule type" value="Genomic_DNA"/>
</dbReference>
<keyword evidence="2" id="KW-1185">Reference proteome</keyword>
<comment type="caution">
    <text evidence="1">The sequence shown here is derived from an EMBL/GenBank/DDBJ whole genome shotgun (WGS) entry which is preliminary data.</text>
</comment>
<dbReference type="Proteomes" id="UP001054252">
    <property type="component" value="Unassembled WGS sequence"/>
</dbReference>
<gene>
    <name evidence="1" type="ORF">SLEP1_g52914</name>
</gene>
<name>A0AAV5M7X7_9ROSI</name>
<proteinExistence type="predicted"/>
<sequence>MWLMEMLKVYQDALDLMKKVIREFPDLAGGKSADTSELWNLS</sequence>
<organism evidence="1 2">
    <name type="scientific">Rubroshorea leprosula</name>
    <dbReference type="NCBI Taxonomy" id="152421"/>
    <lineage>
        <taxon>Eukaryota</taxon>
        <taxon>Viridiplantae</taxon>
        <taxon>Streptophyta</taxon>
        <taxon>Embryophyta</taxon>
        <taxon>Tracheophyta</taxon>
        <taxon>Spermatophyta</taxon>
        <taxon>Magnoliopsida</taxon>
        <taxon>eudicotyledons</taxon>
        <taxon>Gunneridae</taxon>
        <taxon>Pentapetalae</taxon>
        <taxon>rosids</taxon>
        <taxon>malvids</taxon>
        <taxon>Malvales</taxon>
        <taxon>Dipterocarpaceae</taxon>
        <taxon>Rubroshorea</taxon>
    </lineage>
</organism>
<evidence type="ECO:0000313" key="2">
    <source>
        <dbReference type="Proteomes" id="UP001054252"/>
    </source>
</evidence>
<accession>A0AAV5M7X7</accession>
<protein>
    <submittedName>
        <fullName evidence="1">Uncharacterized protein</fullName>
    </submittedName>
</protein>